<dbReference type="AlphaFoldDB" id="A0A9X9A7K2"/>
<evidence type="ECO:0000313" key="2">
    <source>
        <dbReference type="Proteomes" id="UP000308444"/>
    </source>
</evidence>
<dbReference type="EMBL" id="SZOH01001599">
    <property type="protein sequence ID" value="TKJ00375.1"/>
    <property type="molecule type" value="Genomic_DNA"/>
</dbReference>
<name>A0A9X9A7K2_BACCE</name>
<gene>
    <name evidence="1" type="ORF">FC695_21770</name>
</gene>
<proteinExistence type="predicted"/>
<feature type="non-terminal residue" evidence="1">
    <location>
        <position position="43"/>
    </location>
</feature>
<accession>A0A9X9A7K2</accession>
<evidence type="ECO:0000313" key="1">
    <source>
        <dbReference type="EMBL" id="TKJ00375.1"/>
    </source>
</evidence>
<protein>
    <submittedName>
        <fullName evidence="1">DNA topoisomerase III</fullName>
    </submittedName>
</protein>
<organism evidence="1 2">
    <name type="scientific">Bacillus cereus</name>
    <dbReference type="NCBI Taxonomy" id="1396"/>
    <lineage>
        <taxon>Bacteria</taxon>
        <taxon>Bacillati</taxon>
        <taxon>Bacillota</taxon>
        <taxon>Bacilli</taxon>
        <taxon>Bacillales</taxon>
        <taxon>Bacillaceae</taxon>
        <taxon>Bacillus</taxon>
        <taxon>Bacillus cereus group</taxon>
    </lineage>
</organism>
<sequence>MKLIIAEKPDQGLALVSQFKYRRKDGYLEVEANELFPNGAYCT</sequence>
<reference evidence="1 2" key="1">
    <citation type="journal article" date="2019" name="Environ. Microbiol.">
        <title>An active ?-lactamase is a part of an orchestrated cell wall stress resistance network of Bacillus subtilis and related rhizosphere species.</title>
        <authorList>
            <person name="Bucher T."/>
            <person name="Keren-Paz A."/>
            <person name="Hausser J."/>
            <person name="Olender T."/>
            <person name="Cytryn E."/>
            <person name="Kolodkin-Gal I."/>
        </authorList>
    </citation>
    <scope>NUCLEOTIDE SEQUENCE [LARGE SCALE GENOMIC DNA]</scope>
    <source>
        <strain evidence="1 2">I32</strain>
    </source>
</reference>
<comment type="caution">
    <text evidence="1">The sequence shown here is derived from an EMBL/GenBank/DDBJ whole genome shotgun (WGS) entry which is preliminary data.</text>
</comment>
<dbReference type="Proteomes" id="UP000308444">
    <property type="component" value="Unassembled WGS sequence"/>
</dbReference>